<dbReference type="OrthoDB" id="6984192at2"/>
<dbReference type="GO" id="GO:0016787">
    <property type="term" value="F:hydrolase activity"/>
    <property type="evidence" value="ECO:0007669"/>
    <property type="project" value="UniProtKB-KW"/>
</dbReference>
<feature type="domain" description="AB hydrolase-1" evidence="2">
    <location>
        <begin position="59"/>
        <end position="287"/>
    </location>
</feature>
<reference evidence="3 4" key="1">
    <citation type="submission" date="2018-01" db="EMBL/GenBank/DDBJ databases">
        <title>Draft genome of the type strain Pseudomonas oceani DSM 100277 isolated from the deep water in Okinawa trough, northwestern Pacific Ocean.</title>
        <authorList>
            <person name="Gomila M."/>
            <person name="Mulet M."/>
            <person name="Garcia-Valdes E."/>
            <person name="Lalucat J."/>
        </authorList>
    </citation>
    <scope>NUCLEOTIDE SEQUENCE [LARGE SCALE GENOMIC DNA]</scope>
    <source>
        <strain evidence="3 4">DSM 100277</strain>
    </source>
</reference>
<dbReference type="PANTHER" id="PTHR43194:SF5">
    <property type="entry name" value="PIMELOYL-[ACYL-CARRIER PROTEIN] METHYL ESTER ESTERASE"/>
    <property type="match status" value="1"/>
</dbReference>
<dbReference type="InterPro" id="IPR029058">
    <property type="entry name" value="AB_hydrolase_fold"/>
</dbReference>
<sequence>MQRPCHLPGVSWGHSGRRTASATPTDIEVPMYAEKAVIRVHRDLQVHTWFYPNPASETTIILVNGSLATSASFGQTLRYLQPLCNVVLFDQPYSGHSRPHNPSLPLIGKEDEALILLDLIEHFQADQVMSFSWGGVATMLALAQRPSRIQRAVISSFSPILNPHMQDYLTRGKTHLAACDRQAIALLINDTIGEHLPSLYKRCNFRHVSSLDEHEYSQMLFHIRQVLELDAGQYMSCVRNIDIPLLFINGAWDKYTSVEDARSFGRLATNARFVSVAHTGHFLEMEHKTAMQDTRAAVEGFVLGEPARAARQKLALAG</sequence>
<evidence type="ECO:0000259" key="2">
    <source>
        <dbReference type="Pfam" id="PF00561"/>
    </source>
</evidence>
<dbReference type="PANTHER" id="PTHR43194">
    <property type="entry name" value="HYDROLASE ALPHA/BETA FOLD FAMILY"/>
    <property type="match status" value="1"/>
</dbReference>
<dbReference type="Pfam" id="PF00561">
    <property type="entry name" value="Abhydrolase_1"/>
    <property type="match status" value="1"/>
</dbReference>
<name>A0A2P4EWL2_9GAMM</name>
<keyword evidence="3" id="KW-0378">Hydrolase</keyword>
<comment type="caution">
    <text evidence="3">The sequence shown here is derived from an EMBL/GenBank/DDBJ whole genome shotgun (WGS) entry which is preliminary data.</text>
</comment>
<evidence type="ECO:0000256" key="1">
    <source>
        <dbReference type="SAM" id="MobiDB-lite"/>
    </source>
</evidence>
<dbReference type="InterPro" id="IPR000073">
    <property type="entry name" value="AB_hydrolase_1"/>
</dbReference>
<protein>
    <submittedName>
        <fullName evidence="3">Alpha/beta hydrolase</fullName>
    </submittedName>
</protein>
<evidence type="ECO:0000313" key="4">
    <source>
        <dbReference type="Proteomes" id="UP000243451"/>
    </source>
</evidence>
<gene>
    <name evidence="3" type="ORF">C1949_08030</name>
</gene>
<proteinExistence type="predicted"/>
<keyword evidence="4" id="KW-1185">Reference proteome</keyword>
<dbReference type="Proteomes" id="UP000243451">
    <property type="component" value="Unassembled WGS sequence"/>
</dbReference>
<feature type="region of interest" description="Disordered" evidence="1">
    <location>
        <begin position="1"/>
        <end position="21"/>
    </location>
</feature>
<organism evidence="3 4">
    <name type="scientific">Halopseudomonas oceani</name>
    <dbReference type="NCBI Taxonomy" id="1708783"/>
    <lineage>
        <taxon>Bacteria</taxon>
        <taxon>Pseudomonadati</taxon>
        <taxon>Pseudomonadota</taxon>
        <taxon>Gammaproteobacteria</taxon>
        <taxon>Pseudomonadales</taxon>
        <taxon>Pseudomonadaceae</taxon>
        <taxon>Halopseudomonas</taxon>
    </lineage>
</organism>
<dbReference type="SUPFAM" id="SSF53474">
    <property type="entry name" value="alpha/beta-Hydrolases"/>
    <property type="match status" value="1"/>
</dbReference>
<dbReference type="InterPro" id="IPR050228">
    <property type="entry name" value="Carboxylesterase_BioH"/>
</dbReference>
<dbReference type="Gene3D" id="3.40.50.1820">
    <property type="entry name" value="alpha/beta hydrolase"/>
    <property type="match status" value="1"/>
</dbReference>
<evidence type="ECO:0000313" key="3">
    <source>
        <dbReference type="EMBL" id="POB04356.1"/>
    </source>
</evidence>
<dbReference type="AlphaFoldDB" id="A0A2P4EWL2"/>
<dbReference type="EMBL" id="PPSK01000005">
    <property type="protein sequence ID" value="POB04356.1"/>
    <property type="molecule type" value="Genomic_DNA"/>
</dbReference>
<accession>A0A2P4EWL2</accession>